<evidence type="ECO:0000313" key="3">
    <source>
        <dbReference type="Proteomes" id="UP001499979"/>
    </source>
</evidence>
<proteinExistence type="predicted"/>
<evidence type="ECO:0000313" key="2">
    <source>
        <dbReference type="EMBL" id="GAA1134727.1"/>
    </source>
</evidence>
<keyword evidence="1" id="KW-0812">Transmembrane</keyword>
<keyword evidence="3" id="KW-1185">Reference proteome</keyword>
<comment type="caution">
    <text evidence="2">The sequence shown here is derived from an EMBL/GenBank/DDBJ whole genome shotgun (WGS) entry which is preliminary data.</text>
</comment>
<sequence>MDLTTLQPAVIAFFVVAGVAIAMALVALAVLVADARRPAGRVVTLSAAHPAAAGRRAA</sequence>
<organism evidence="2 3">
    <name type="scientific">Nocardioides aquiterrae</name>
    <dbReference type="NCBI Taxonomy" id="203799"/>
    <lineage>
        <taxon>Bacteria</taxon>
        <taxon>Bacillati</taxon>
        <taxon>Actinomycetota</taxon>
        <taxon>Actinomycetes</taxon>
        <taxon>Propionibacteriales</taxon>
        <taxon>Nocardioidaceae</taxon>
        <taxon>Nocardioides</taxon>
    </lineage>
</organism>
<dbReference type="Proteomes" id="UP001499979">
    <property type="component" value="Unassembled WGS sequence"/>
</dbReference>
<dbReference type="RefSeq" id="WP_343906734.1">
    <property type="nucleotide sequence ID" value="NZ_BAAAJE010000006.1"/>
</dbReference>
<dbReference type="EMBL" id="BAAAJE010000006">
    <property type="protein sequence ID" value="GAA1134727.1"/>
    <property type="molecule type" value="Genomic_DNA"/>
</dbReference>
<keyword evidence="1" id="KW-1133">Transmembrane helix</keyword>
<keyword evidence="1" id="KW-0472">Membrane</keyword>
<name>A0ABN1UAZ9_9ACTN</name>
<feature type="transmembrane region" description="Helical" evidence="1">
    <location>
        <begin position="6"/>
        <end position="32"/>
    </location>
</feature>
<protein>
    <submittedName>
        <fullName evidence="2">Uncharacterized protein</fullName>
    </submittedName>
</protein>
<gene>
    <name evidence="2" type="ORF">GCM10009606_13660</name>
</gene>
<accession>A0ABN1UAZ9</accession>
<reference evidence="2 3" key="1">
    <citation type="journal article" date="2019" name="Int. J. Syst. Evol. Microbiol.">
        <title>The Global Catalogue of Microorganisms (GCM) 10K type strain sequencing project: providing services to taxonomists for standard genome sequencing and annotation.</title>
        <authorList>
            <consortium name="The Broad Institute Genomics Platform"/>
            <consortium name="The Broad Institute Genome Sequencing Center for Infectious Disease"/>
            <person name="Wu L."/>
            <person name="Ma J."/>
        </authorList>
    </citation>
    <scope>NUCLEOTIDE SEQUENCE [LARGE SCALE GENOMIC DNA]</scope>
    <source>
        <strain evidence="2 3">JCM 11813</strain>
    </source>
</reference>
<evidence type="ECO:0000256" key="1">
    <source>
        <dbReference type="SAM" id="Phobius"/>
    </source>
</evidence>